<feature type="signal peptide" evidence="3">
    <location>
        <begin position="1"/>
        <end position="25"/>
    </location>
</feature>
<feature type="compositionally biased region" description="Low complexity" evidence="1">
    <location>
        <begin position="243"/>
        <end position="257"/>
    </location>
</feature>
<sequence>MARTTQAPRLACAVLLLAATAGVSALPTTDAEGGTHWIQKRAIMRGKDFVPLGKTNIPLTPLLLIFCALGFSVLALLYALINLFCTSRLSRSSRQINEERSRAKQDLRVRGASRSALSPGGSPTPGSSSSLDSAGRKLPPNKVPKRVGGGSVLPRIGGLDRRQSRGYRGTSFSLADAGKRSSKAKVGTLGLPVLATDGLSSGSSFQISPNDLETGEASRSPLSIVAGKRASSLAVQGRGLSNGSSVSGSSGASSSTGVAGGSGSGAVVGGRPPGFGTRHIYRTSSSVGLGADLFKSRNSVIGSIPVNPSAMDRTYATAEYGHPLDHSHDLRRHITDPTGVPLSNSRRNSSYSLYDNTSSEAHSFNDSMANSRMGSFSLATSKPLQPLSSPQFGHGSMGSLAGQLGSGASSPRQTGYATPIGGPSSAMGVSDSSYMPRNKSYDSDEGDAITAQSRLLSSSGKTYKSPARI</sequence>
<keyword evidence="2" id="KW-0472">Membrane</keyword>
<gene>
    <name evidence="4" type="ORF">PSFLO_05395</name>
</gene>
<keyword evidence="3" id="KW-0732">Signal</keyword>
<protein>
    <submittedName>
        <fullName evidence="4">Uncharacterized protein</fullName>
    </submittedName>
</protein>
<evidence type="ECO:0000313" key="5">
    <source>
        <dbReference type="Proteomes" id="UP000323386"/>
    </source>
</evidence>
<dbReference type="AlphaFoldDB" id="A0A5C3F5X2"/>
<feature type="compositionally biased region" description="Basic and acidic residues" evidence="1">
    <location>
        <begin position="96"/>
        <end position="109"/>
    </location>
</feature>
<keyword evidence="2" id="KW-1133">Transmembrane helix</keyword>
<feature type="region of interest" description="Disordered" evidence="1">
    <location>
        <begin position="200"/>
        <end position="220"/>
    </location>
</feature>
<name>A0A5C3F5X2_9BASI</name>
<proteinExistence type="predicted"/>
<feature type="compositionally biased region" description="Low complexity" evidence="1">
    <location>
        <begin position="397"/>
        <end position="410"/>
    </location>
</feature>
<evidence type="ECO:0000256" key="2">
    <source>
        <dbReference type="SAM" id="Phobius"/>
    </source>
</evidence>
<feature type="transmembrane region" description="Helical" evidence="2">
    <location>
        <begin position="62"/>
        <end position="85"/>
    </location>
</feature>
<feature type="region of interest" description="Disordered" evidence="1">
    <location>
        <begin position="380"/>
        <end position="469"/>
    </location>
</feature>
<accession>A0A5C3F5X2</accession>
<dbReference type="OrthoDB" id="2553670at2759"/>
<evidence type="ECO:0000313" key="4">
    <source>
        <dbReference type="EMBL" id="SPO39914.1"/>
    </source>
</evidence>
<evidence type="ECO:0000256" key="1">
    <source>
        <dbReference type="SAM" id="MobiDB-lite"/>
    </source>
</evidence>
<feature type="region of interest" description="Disordered" evidence="1">
    <location>
        <begin position="94"/>
        <end position="179"/>
    </location>
</feature>
<feature type="compositionally biased region" description="Polar residues" evidence="1">
    <location>
        <begin position="200"/>
        <end position="211"/>
    </location>
</feature>
<feature type="compositionally biased region" description="Gly residues" evidence="1">
    <location>
        <begin position="258"/>
        <end position="271"/>
    </location>
</feature>
<reference evidence="4 5" key="1">
    <citation type="submission" date="2018-03" db="EMBL/GenBank/DDBJ databases">
        <authorList>
            <person name="Guldener U."/>
        </authorList>
    </citation>
    <scope>NUCLEOTIDE SEQUENCE [LARGE SCALE GENOMIC DNA]</scope>
    <source>
        <strain evidence="4 5">DAOM196992</strain>
    </source>
</reference>
<feature type="region of interest" description="Disordered" evidence="1">
    <location>
        <begin position="325"/>
        <end position="354"/>
    </location>
</feature>
<feature type="compositionally biased region" description="Polar residues" evidence="1">
    <location>
        <begin position="450"/>
        <end position="462"/>
    </location>
</feature>
<keyword evidence="2" id="KW-0812">Transmembrane</keyword>
<feature type="compositionally biased region" description="Low complexity" evidence="1">
    <location>
        <begin position="342"/>
        <end position="354"/>
    </location>
</feature>
<feature type="chain" id="PRO_5022896446" evidence="3">
    <location>
        <begin position="26"/>
        <end position="469"/>
    </location>
</feature>
<feature type="compositionally biased region" description="Polar residues" evidence="1">
    <location>
        <begin position="380"/>
        <end position="391"/>
    </location>
</feature>
<organism evidence="4 5">
    <name type="scientific">Pseudozyma flocculosa</name>
    <dbReference type="NCBI Taxonomy" id="84751"/>
    <lineage>
        <taxon>Eukaryota</taxon>
        <taxon>Fungi</taxon>
        <taxon>Dikarya</taxon>
        <taxon>Basidiomycota</taxon>
        <taxon>Ustilaginomycotina</taxon>
        <taxon>Ustilaginomycetes</taxon>
        <taxon>Ustilaginales</taxon>
        <taxon>Ustilaginaceae</taxon>
        <taxon>Pseudozyma</taxon>
    </lineage>
</organism>
<feature type="region of interest" description="Disordered" evidence="1">
    <location>
        <begin position="236"/>
        <end position="271"/>
    </location>
</feature>
<dbReference type="EMBL" id="OOIP01000016">
    <property type="protein sequence ID" value="SPO39914.1"/>
    <property type="molecule type" value="Genomic_DNA"/>
</dbReference>
<feature type="compositionally biased region" description="Basic and acidic residues" evidence="1">
    <location>
        <begin position="325"/>
        <end position="335"/>
    </location>
</feature>
<keyword evidence="5" id="KW-1185">Reference proteome</keyword>
<evidence type="ECO:0000256" key="3">
    <source>
        <dbReference type="SAM" id="SignalP"/>
    </source>
</evidence>
<feature type="compositionally biased region" description="Low complexity" evidence="1">
    <location>
        <begin position="115"/>
        <end position="133"/>
    </location>
</feature>
<dbReference type="Proteomes" id="UP000323386">
    <property type="component" value="Unassembled WGS sequence"/>
</dbReference>